<protein>
    <recommendedName>
        <fullName evidence="5">DUF4352 domain-containing protein</fullName>
    </recommendedName>
</protein>
<keyword evidence="1" id="KW-0732">Signal</keyword>
<feature type="region of interest" description="Disordered" evidence="2">
    <location>
        <begin position="122"/>
        <end position="166"/>
    </location>
</feature>
<feature type="region of interest" description="Disordered" evidence="2">
    <location>
        <begin position="1"/>
        <end position="64"/>
    </location>
</feature>
<evidence type="ECO:0000256" key="1">
    <source>
        <dbReference type="ARBA" id="ARBA00022729"/>
    </source>
</evidence>
<sequence length="306" mass="30944">MSTPPPGYGQPPPPSAFAPPPGPGAYPTAPPPRRSETGSSYGGSGTLHGPTGAPPTAGTPKKRHGWLLPTVVGALALFVGVSVGASGGTDSSTELAALEEENAQLSRENNELLSANEALQAENESVQTAADAVDPGPVVEPTDPATATGPTTAPADAPDFTRTSPGAIGTTTTIGDRGESWDVTLGAPTFNADDSVAAENMFNDPAPDGLAYVIVPVTATYHGAETSNLWLDIDVTFVTASGNSYDESTSFVVGPGDLSDLGELYDGASGTGNVTMAIPVGAQDEAGATWSVQAGWFNEPVFFAAR</sequence>
<proteinExistence type="predicted"/>
<name>A0ABY2E2V3_9MICO</name>
<reference evidence="3 4" key="1">
    <citation type="submission" date="2019-03" db="EMBL/GenBank/DDBJ databases">
        <title>Genomic features of bacteria from cold environments.</title>
        <authorList>
            <person name="Shen L."/>
        </authorList>
    </citation>
    <scope>NUCLEOTIDE SEQUENCE [LARGE SCALE GENOMIC DNA]</scope>
    <source>
        <strain evidence="4">T3246-1</strain>
    </source>
</reference>
<gene>
    <name evidence="3" type="ORF">EXU48_14945</name>
</gene>
<dbReference type="InterPro" id="IPR029050">
    <property type="entry name" value="Immunoprotect_excell_Ig-like"/>
</dbReference>
<feature type="compositionally biased region" description="Pro residues" evidence="2">
    <location>
        <begin position="1"/>
        <end position="32"/>
    </location>
</feature>
<dbReference type="Gene3D" id="2.60.40.1240">
    <property type="match status" value="1"/>
</dbReference>
<evidence type="ECO:0000256" key="2">
    <source>
        <dbReference type="SAM" id="MobiDB-lite"/>
    </source>
</evidence>
<organism evidence="3 4">
    <name type="scientific">Occultella glacieicola</name>
    <dbReference type="NCBI Taxonomy" id="2518684"/>
    <lineage>
        <taxon>Bacteria</taxon>
        <taxon>Bacillati</taxon>
        <taxon>Actinomycetota</taxon>
        <taxon>Actinomycetes</taxon>
        <taxon>Micrococcales</taxon>
        <taxon>Ruaniaceae</taxon>
        <taxon>Occultella</taxon>
    </lineage>
</organism>
<dbReference type="Proteomes" id="UP000504882">
    <property type="component" value="Unassembled WGS sequence"/>
</dbReference>
<keyword evidence="4" id="KW-1185">Reference proteome</keyword>
<feature type="compositionally biased region" description="Low complexity" evidence="2">
    <location>
        <begin position="141"/>
        <end position="158"/>
    </location>
</feature>
<dbReference type="EMBL" id="SMNA01000006">
    <property type="protein sequence ID" value="TDE92801.1"/>
    <property type="molecule type" value="Genomic_DNA"/>
</dbReference>
<evidence type="ECO:0000313" key="4">
    <source>
        <dbReference type="Proteomes" id="UP000504882"/>
    </source>
</evidence>
<evidence type="ECO:0000313" key="3">
    <source>
        <dbReference type="EMBL" id="TDE92801.1"/>
    </source>
</evidence>
<dbReference type="RefSeq" id="WP_133108431.1">
    <property type="nucleotide sequence ID" value="NZ_SMNA01000006.1"/>
</dbReference>
<feature type="compositionally biased region" description="Low complexity" evidence="2">
    <location>
        <begin position="47"/>
        <end position="59"/>
    </location>
</feature>
<comment type="caution">
    <text evidence="3">The sequence shown here is derived from an EMBL/GenBank/DDBJ whole genome shotgun (WGS) entry which is preliminary data.</text>
</comment>
<evidence type="ECO:0008006" key="5">
    <source>
        <dbReference type="Google" id="ProtNLM"/>
    </source>
</evidence>
<dbReference type="CDD" id="cd14686">
    <property type="entry name" value="bZIP"/>
    <property type="match status" value="1"/>
</dbReference>
<accession>A0ABY2E2V3</accession>